<protein>
    <submittedName>
        <fullName evidence="2">SnoaL-like protein</fullName>
    </submittedName>
</protein>
<organism evidence="2 3">
    <name type="scientific">Tamaricihabitans halophyticus</name>
    <dbReference type="NCBI Taxonomy" id="1262583"/>
    <lineage>
        <taxon>Bacteria</taxon>
        <taxon>Bacillati</taxon>
        <taxon>Actinomycetota</taxon>
        <taxon>Actinomycetes</taxon>
        <taxon>Pseudonocardiales</taxon>
        <taxon>Pseudonocardiaceae</taxon>
        <taxon>Tamaricihabitans</taxon>
    </lineage>
</organism>
<name>A0A4R2QYH3_9PSEU</name>
<evidence type="ECO:0000313" key="2">
    <source>
        <dbReference type="EMBL" id="TCP55253.1"/>
    </source>
</evidence>
<dbReference type="AlphaFoldDB" id="A0A4R2QYH3"/>
<dbReference type="InterPro" id="IPR032710">
    <property type="entry name" value="NTF2-like_dom_sf"/>
</dbReference>
<gene>
    <name evidence="2" type="ORF">EV191_102465</name>
</gene>
<evidence type="ECO:0000259" key="1">
    <source>
        <dbReference type="Pfam" id="PF13577"/>
    </source>
</evidence>
<accession>A0A4R2QYH3</accession>
<dbReference type="EMBL" id="SLXQ01000002">
    <property type="protein sequence ID" value="TCP55253.1"/>
    <property type="molecule type" value="Genomic_DNA"/>
</dbReference>
<dbReference type="Pfam" id="PF13577">
    <property type="entry name" value="SnoaL_4"/>
    <property type="match status" value="1"/>
</dbReference>
<dbReference type="InterPro" id="IPR037401">
    <property type="entry name" value="SnoaL-like"/>
</dbReference>
<dbReference type="Gene3D" id="3.10.450.50">
    <property type="match status" value="1"/>
</dbReference>
<evidence type="ECO:0000313" key="3">
    <source>
        <dbReference type="Proteomes" id="UP000294911"/>
    </source>
</evidence>
<proteinExistence type="predicted"/>
<comment type="caution">
    <text evidence="2">The sequence shown here is derived from an EMBL/GenBank/DDBJ whole genome shotgun (WGS) entry which is preliminary data.</text>
</comment>
<sequence length="141" mass="16034">MVLDATTRTELLDLYGRYAQAIDANDGDRWIECWLPEATFVPGVGAATAGRPIVGHAQLRSFAERRPDDYPRARILTTNHTFEQASDHIAGRCYGLVVDVGGDRPELAAHVVYHDEIVRYEGRWCFRARRPEADVEHRRRS</sequence>
<keyword evidence="3" id="KW-1185">Reference proteome</keyword>
<dbReference type="SUPFAM" id="SSF54427">
    <property type="entry name" value="NTF2-like"/>
    <property type="match status" value="1"/>
</dbReference>
<dbReference type="Proteomes" id="UP000294911">
    <property type="component" value="Unassembled WGS sequence"/>
</dbReference>
<dbReference type="CDD" id="cd00531">
    <property type="entry name" value="NTF2_like"/>
    <property type="match status" value="1"/>
</dbReference>
<feature type="domain" description="SnoaL-like" evidence="1">
    <location>
        <begin position="6"/>
        <end position="130"/>
    </location>
</feature>
<reference evidence="2 3" key="1">
    <citation type="submission" date="2019-03" db="EMBL/GenBank/DDBJ databases">
        <title>Genomic Encyclopedia of Type Strains, Phase IV (KMG-IV): sequencing the most valuable type-strain genomes for metagenomic binning, comparative biology and taxonomic classification.</title>
        <authorList>
            <person name="Goeker M."/>
        </authorList>
    </citation>
    <scope>NUCLEOTIDE SEQUENCE [LARGE SCALE GENOMIC DNA]</scope>
    <source>
        <strain evidence="2 3">DSM 45765</strain>
    </source>
</reference>